<dbReference type="Gene3D" id="1.25.10.10">
    <property type="entry name" value="Leucine-rich Repeat Variant"/>
    <property type="match status" value="1"/>
</dbReference>
<dbReference type="InterPro" id="IPR033133">
    <property type="entry name" value="PUM-HD"/>
</dbReference>
<dbReference type="InterPro" id="IPR001313">
    <property type="entry name" value="Pumilio_RNA-bd_rpt"/>
</dbReference>
<evidence type="ECO:0000313" key="6">
    <source>
        <dbReference type="EMBL" id="KAK3672845.1"/>
    </source>
</evidence>
<dbReference type="PROSITE" id="PS50303">
    <property type="entry name" value="PUM_HD"/>
    <property type="match status" value="1"/>
</dbReference>
<feature type="compositionally biased region" description="Basic and acidic residues" evidence="4">
    <location>
        <begin position="202"/>
        <end position="221"/>
    </location>
</feature>
<dbReference type="AlphaFoldDB" id="A0AAE0WJG8"/>
<evidence type="ECO:0000256" key="2">
    <source>
        <dbReference type="ARBA" id="ARBA00024893"/>
    </source>
</evidence>
<dbReference type="GO" id="GO:0003730">
    <property type="term" value="F:mRNA 3'-UTR binding"/>
    <property type="evidence" value="ECO:0007669"/>
    <property type="project" value="TreeGrafter"/>
</dbReference>
<dbReference type="PROSITE" id="PS50302">
    <property type="entry name" value="PUM"/>
    <property type="match status" value="8"/>
</dbReference>
<feature type="compositionally biased region" description="Polar residues" evidence="4">
    <location>
        <begin position="369"/>
        <end position="386"/>
    </location>
</feature>
<dbReference type="SMART" id="SM00025">
    <property type="entry name" value="Pumilio"/>
    <property type="match status" value="8"/>
</dbReference>
<dbReference type="InterPro" id="IPR011989">
    <property type="entry name" value="ARM-like"/>
</dbReference>
<dbReference type="GeneID" id="89963058"/>
<feature type="compositionally biased region" description="Polar residues" evidence="4">
    <location>
        <begin position="893"/>
        <end position="904"/>
    </location>
</feature>
<feature type="region of interest" description="Disordered" evidence="4">
    <location>
        <begin position="23"/>
        <end position="65"/>
    </location>
</feature>
<accession>A0AAE0WJG8</accession>
<proteinExistence type="predicted"/>
<feature type="region of interest" description="Disordered" evidence="4">
    <location>
        <begin position="369"/>
        <end position="412"/>
    </location>
</feature>
<feature type="repeat" description="Pumilio" evidence="3">
    <location>
        <begin position="690"/>
        <end position="727"/>
    </location>
</feature>
<dbReference type="PANTHER" id="PTHR12537">
    <property type="entry name" value="RNA BINDING PROTEIN PUMILIO-RELATED"/>
    <property type="match status" value="1"/>
</dbReference>
<dbReference type="Pfam" id="PF00806">
    <property type="entry name" value="PUF"/>
    <property type="match status" value="8"/>
</dbReference>
<feature type="domain" description="PUM-HD" evidence="5">
    <location>
        <begin position="489"/>
        <end position="837"/>
    </location>
</feature>
<organism evidence="6 7">
    <name type="scientific">Recurvomyces mirabilis</name>
    <dbReference type="NCBI Taxonomy" id="574656"/>
    <lineage>
        <taxon>Eukaryota</taxon>
        <taxon>Fungi</taxon>
        <taxon>Dikarya</taxon>
        <taxon>Ascomycota</taxon>
        <taxon>Pezizomycotina</taxon>
        <taxon>Dothideomycetes</taxon>
        <taxon>Dothideomycetidae</taxon>
        <taxon>Mycosphaerellales</taxon>
        <taxon>Teratosphaeriaceae</taxon>
        <taxon>Recurvomyces</taxon>
    </lineage>
</organism>
<keyword evidence="1" id="KW-0677">Repeat</keyword>
<dbReference type="RefSeq" id="XP_064693972.1">
    <property type="nucleotide sequence ID" value="XM_064838518.1"/>
</dbReference>
<feature type="repeat" description="Pumilio" evidence="3">
    <location>
        <begin position="546"/>
        <end position="581"/>
    </location>
</feature>
<dbReference type="InterPro" id="IPR016024">
    <property type="entry name" value="ARM-type_fold"/>
</dbReference>
<dbReference type="GO" id="GO:0000288">
    <property type="term" value="P:nuclear-transcribed mRNA catabolic process, deadenylation-dependent decay"/>
    <property type="evidence" value="ECO:0007669"/>
    <property type="project" value="TreeGrafter"/>
</dbReference>
<feature type="repeat" description="Pumilio" evidence="3">
    <location>
        <begin position="582"/>
        <end position="617"/>
    </location>
</feature>
<feature type="repeat" description="Pumilio" evidence="3">
    <location>
        <begin position="773"/>
        <end position="811"/>
    </location>
</feature>
<evidence type="ECO:0000256" key="4">
    <source>
        <dbReference type="SAM" id="MobiDB-lite"/>
    </source>
</evidence>
<gene>
    <name evidence="6" type="primary">PUF3</name>
    <name evidence="6" type="ORF">LTR78_007198</name>
</gene>
<evidence type="ECO:0000259" key="5">
    <source>
        <dbReference type="PROSITE" id="PS50303"/>
    </source>
</evidence>
<dbReference type="SUPFAM" id="SSF48371">
    <property type="entry name" value="ARM repeat"/>
    <property type="match status" value="1"/>
</dbReference>
<comment type="caution">
    <text evidence="6">The sequence shown here is derived from an EMBL/GenBank/DDBJ whole genome shotgun (WGS) entry which is preliminary data.</text>
</comment>
<dbReference type="EMBL" id="JAUTXT010000029">
    <property type="protein sequence ID" value="KAK3672845.1"/>
    <property type="molecule type" value="Genomic_DNA"/>
</dbReference>
<feature type="repeat" description="Pumilio" evidence="3">
    <location>
        <begin position="618"/>
        <end position="653"/>
    </location>
</feature>
<feature type="repeat" description="Pumilio" evidence="3">
    <location>
        <begin position="510"/>
        <end position="545"/>
    </location>
</feature>
<reference evidence="6" key="1">
    <citation type="submission" date="2023-07" db="EMBL/GenBank/DDBJ databases">
        <title>Black Yeasts Isolated from many extreme environments.</title>
        <authorList>
            <person name="Coleine C."/>
            <person name="Stajich J.E."/>
            <person name="Selbmann L."/>
        </authorList>
    </citation>
    <scope>NUCLEOTIDE SEQUENCE</scope>
    <source>
        <strain evidence="6">CCFEE 5485</strain>
    </source>
</reference>
<comment type="function">
    <text evidence="2">RNA-binding nucleolar protein required for pre-rRNA processing. Involved in production of 18S rRNA and assembly of small ribosomal subunit.</text>
</comment>
<feature type="region of interest" description="Disordered" evidence="4">
    <location>
        <begin position="881"/>
        <end position="933"/>
    </location>
</feature>
<evidence type="ECO:0000256" key="3">
    <source>
        <dbReference type="PROSITE-ProRule" id="PRU00317"/>
    </source>
</evidence>
<protein>
    <submittedName>
        <fullName evidence="6">mRNA binding protein puf3</fullName>
    </submittedName>
</protein>
<dbReference type="Proteomes" id="UP001274830">
    <property type="component" value="Unassembled WGS sequence"/>
</dbReference>
<sequence length="933" mass="102381">MSSTWESTSSLWSKSNIWGNGGLSNGMLQGSARGNMGSRDLSQQPISPTTEEHEPKRGSGSLVDGSFSLESYGIRPTYGQKRNMSTGKALLETHHMNGSAGQQRSFSTAGQTLGQASAGLEYPYGIAPPPINLNIGSAAQQHSIYGQPYMNGRSKSNNDPPQVFTKLNRPEEPSKVDSANPHRPNASATSFGSFRDPSISPIEERRPRVGLDHRMDSKPVSRDASNGAKDERTGSRPSDYSGLPNGIVPANSRIPSIASTANGGYGGFGYSGDDELSRQIDQLSLQSNSRPSTSYKSTSSFNGAFDQYTAPATSSYNRSFSHRGIFGMDGNDDIEDVPRLSMPQHRSNGYNTSSTPIELPTFGQTGLGSSMHHLSNSLNPRNASVFTPNGTPSNGSGSGENQRPTPGLHGYTNGDLSLNARLAANGPLHMDPRMQQMLIDQIRTGYSPYFSPYGMANGLQLPTYLPMQIQMNGTDPYANPSDLPPGEGVQSALMYEFKSNIKSRRFTLKDIFGHVAEFAGDQHGSRFIQTNLETANSDDKERVFREIEPNVLQLMTDVFGNYVIQKFFEHGDQTHKKILANNMRGRVLELSLQMYGCRVVQKAIDHVLVDQQASLINELKDHVTLCVKDQNGNHVIQKAIERCPSHTIGFIFEAFRGQVASLSIHSYGCRVIQRCLERGDSPSKAMILKELLEPQGIPTMISDQYGNYVIQHVVVKDNGPCRMRVFEHILGGLEGFSKHKFASNVVEKCLEQANDMWRRMVVHKLVELNNVRRMEGGEDVFVGLIKDNFGNYVIQKLLDTLSSDDFASFVEILQPAMSQAKRTGCGKQVQSIEKKMERFARLPRWNTGYSNHTHGQHNGHNHDHYGTMHLSLPPPLFASTFASAANTPPPLTADTQSLQSSGLPSINGDAVEGAVAERMRKGSGQEHDGRFGQ</sequence>
<keyword evidence="7" id="KW-1185">Reference proteome</keyword>
<name>A0AAE0WJG8_9PEZI</name>
<feature type="compositionally biased region" description="Basic and acidic residues" evidence="4">
    <location>
        <begin position="915"/>
        <end position="933"/>
    </location>
</feature>
<feature type="repeat" description="Pumilio" evidence="3">
    <location>
        <begin position="654"/>
        <end position="689"/>
    </location>
</feature>
<feature type="repeat" description="Pumilio" evidence="3">
    <location>
        <begin position="728"/>
        <end position="763"/>
    </location>
</feature>
<dbReference type="GO" id="GO:0005737">
    <property type="term" value="C:cytoplasm"/>
    <property type="evidence" value="ECO:0007669"/>
    <property type="project" value="TreeGrafter"/>
</dbReference>
<feature type="compositionally biased region" description="Polar residues" evidence="4">
    <location>
        <begin position="40"/>
        <end position="49"/>
    </location>
</feature>
<dbReference type="CDD" id="cd07920">
    <property type="entry name" value="Pumilio"/>
    <property type="match status" value="1"/>
</dbReference>
<evidence type="ECO:0000313" key="7">
    <source>
        <dbReference type="Proteomes" id="UP001274830"/>
    </source>
</evidence>
<feature type="region of interest" description="Disordered" evidence="4">
    <location>
        <begin position="147"/>
        <end position="253"/>
    </location>
</feature>
<evidence type="ECO:0000256" key="1">
    <source>
        <dbReference type="ARBA" id="ARBA00022737"/>
    </source>
</evidence>
<dbReference type="PANTHER" id="PTHR12537:SF12">
    <property type="entry name" value="MATERNAL PROTEIN PUMILIO"/>
    <property type="match status" value="1"/>
</dbReference>
<dbReference type="InterPro" id="IPR033712">
    <property type="entry name" value="Pumilio_RNA-bd"/>
</dbReference>